<comment type="caution">
    <text evidence="1">The sequence shown here is derived from an EMBL/GenBank/DDBJ whole genome shotgun (WGS) entry which is preliminary data.</text>
</comment>
<dbReference type="RefSeq" id="WP_343772088.1">
    <property type="nucleotide sequence ID" value="NZ_BAAADV010000001.1"/>
</dbReference>
<dbReference type="Proteomes" id="UP001500420">
    <property type="component" value="Unassembled WGS sequence"/>
</dbReference>
<dbReference type="Pfam" id="PF19101">
    <property type="entry name" value="DUF5788"/>
    <property type="match status" value="1"/>
</dbReference>
<proteinExistence type="predicted"/>
<name>A0AAV3T5C6_9EURY</name>
<keyword evidence="2" id="KW-1185">Reference proteome</keyword>
<reference evidence="1 2" key="1">
    <citation type="journal article" date="2019" name="Int. J. Syst. Evol. Microbiol.">
        <title>The Global Catalogue of Microorganisms (GCM) 10K type strain sequencing project: providing services to taxonomists for standard genome sequencing and annotation.</title>
        <authorList>
            <consortium name="The Broad Institute Genomics Platform"/>
            <consortium name="The Broad Institute Genome Sequencing Center for Infectious Disease"/>
            <person name="Wu L."/>
            <person name="Ma J."/>
        </authorList>
    </citation>
    <scope>NUCLEOTIDE SEQUENCE [LARGE SCALE GENOMIC DNA]</scope>
    <source>
        <strain evidence="1 2">JCM 16328</strain>
    </source>
</reference>
<accession>A0AAV3T5C6</accession>
<organism evidence="1 2">
    <name type="scientific">Natronoarchaeum mannanilyticum</name>
    <dbReference type="NCBI Taxonomy" id="926360"/>
    <lineage>
        <taxon>Archaea</taxon>
        <taxon>Methanobacteriati</taxon>
        <taxon>Methanobacteriota</taxon>
        <taxon>Stenosarchaea group</taxon>
        <taxon>Halobacteria</taxon>
        <taxon>Halobacteriales</taxon>
        <taxon>Natronoarchaeaceae</taxon>
    </lineage>
</organism>
<dbReference type="EMBL" id="BAAADV010000001">
    <property type="protein sequence ID" value="GAA0662242.1"/>
    <property type="molecule type" value="Genomic_DNA"/>
</dbReference>
<dbReference type="AlphaFoldDB" id="A0AAV3T5C6"/>
<gene>
    <name evidence="1" type="ORF">GCM10009020_03360</name>
</gene>
<protein>
    <submittedName>
        <fullName evidence="1">Uncharacterized protein</fullName>
    </submittedName>
</protein>
<evidence type="ECO:0000313" key="1">
    <source>
        <dbReference type="EMBL" id="GAA0662242.1"/>
    </source>
</evidence>
<sequence length="135" mass="15357">MDDDEREKLLRRVNRQGATVGASMPETIAIGDEELALREFVIETRKIDRLPPDTEETLTAAKRSLRKERARRIERLESAPLDRDAAEELAGEITGIDRALNALGNVRKPTYSETERSASIDDHKRWLGFLKTIRS</sequence>
<dbReference type="InterPro" id="IPR043900">
    <property type="entry name" value="DUF5788"/>
</dbReference>
<evidence type="ECO:0000313" key="2">
    <source>
        <dbReference type="Proteomes" id="UP001500420"/>
    </source>
</evidence>